<proteinExistence type="inferred from homology"/>
<evidence type="ECO:0000256" key="1">
    <source>
        <dbReference type="ARBA" id="ARBA00001968"/>
    </source>
</evidence>
<accession>A0ABQ0VAX9</accession>
<comment type="caution">
    <text evidence="3">Lacks conserved residue(s) required for the propagation of feature annotation.</text>
</comment>
<evidence type="ECO:0000256" key="3">
    <source>
        <dbReference type="HAMAP-Rule" id="MF_00528"/>
    </source>
</evidence>
<organism evidence="4 5">
    <name type="scientific">Enterococcus mundtii</name>
    <dbReference type="NCBI Taxonomy" id="53346"/>
    <lineage>
        <taxon>Bacteria</taxon>
        <taxon>Bacillati</taxon>
        <taxon>Bacillota</taxon>
        <taxon>Bacilli</taxon>
        <taxon>Lactobacillales</taxon>
        <taxon>Enterococcaceae</taxon>
        <taxon>Enterococcus</taxon>
    </lineage>
</organism>
<dbReference type="PIRSF" id="PIRSF006305">
    <property type="entry name" value="Maf"/>
    <property type="match status" value="1"/>
</dbReference>
<comment type="caution">
    <text evidence="4">The sequence shown here is derived from an EMBL/GenBank/DDBJ whole genome shotgun (WGS) entry which is preliminary data.</text>
</comment>
<keyword evidence="3" id="KW-0963">Cytoplasm</keyword>
<dbReference type="HAMAP" id="MF_00528">
    <property type="entry name" value="Maf"/>
    <property type="match status" value="1"/>
</dbReference>
<dbReference type="RefSeq" id="WP_071866089.1">
    <property type="nucleotide sequence ID" value="NZ_BJWA01000004.1"/>
</dbReference>
<sequence length="188" mass="20713">MKIVLASQSPRRKELLGRLVPAFSIQPADIDETPKPNEDPLAYVQRMAAEKAEAVQKESEETLVIASDTTVVLGNEILGKPEDDDEAKRMLRKFSGTTHDVYTAVVITDGTQEERILSQAAVTFYELTDEEIERYLATGDHRDKAGAYGIQSYAGAFVESISGDYYSIVGFPIGAVNQALKKWPDLLS</sequence>
<dbReference type="Pfam" id="PF02545">
    <property type="entry name" value="Maf"/>
    <property type="match status" value="1"/>
</dbReference>
<keyword evidence="3" id="KW-0546">Nucleotide metabolism</keyword>
<dbReference type="CDD" id="cd00555">
    <property type="entry name" value="Maf"/>
    <property type="match status" value="1"/>
</dbReference>
<comment type="catalytic activity">
    <reaction evidence="3">
        <text>UTP + H2O = UMP + diphosphate + H(+)</text>
        <dbReference type="Rhea" id="RHEA:29395"/>
        <dbReference type="ChEBI" id="CHEBI:15377"/>
        <dbReference type="ChEBI" id="CHEBI:15378"/>
        <dbReference type="ChEBI" id="CHEBI:33019"/>
        <dbReference type="ChEBI" id="CHEBI:46398"/>
        <dbReference type="ChEBI" id="CHEBI:57865"/>
        <dbReference type="EC" id="3.6.1.9"/>
    </reaction>
</comment>
<comment type="subcellular location">
    <subcellularLocation>
        <location evidence="3">Cytoplasm</location>
    </subcellularLocation>
</comment>
<dbReference type="NCBIfam" id="TIGR00172">
    <property type="entry name" value="maf"/>
    <property type="match status" value="1"/>
</dbReference>
<dbReference type="Gene3D" id="3.90.950.10">
    <property type="match status" value="1"/>
</dbReference>
<dbReference type="InterPro" id="IPR003697">
    <property type="entry name" value="Maf-like"/>
</dbReference>
<dbReference type="EMBL" id="BJWA01000004">
    <property type="protein sequence ID" value="GEL79619.1"/>
    <property type="molecule type" value="Genomic_DNA"/>
</dbReference>
<evidence type="ECO:0000256" key="2">
    <source>
        <dbReference type="ARBA" id="ARBA00022801"/>
    </source>
</evidence>
<reference evidence="4 5" key="1">
    <citation type="submission" date="2019-07" db="EMBL/GenBank/DDBJ databases">
        <title>Whole genome shotgun sequence of Enterococcus mundtii NBRC 100490.</title>
        <authorList>
            <person name="Hosoyama A."/>
            <person name="Uohara A."/>
            <person name="Ohji S."/>
            <person name="Ichikawa N."/>
        </authorList>
    </citation>
    <scope>NUCLEOTIDE SEQUENCE [LARGE SCALE GENOMIC DNA]</scope>
    <source>
        <strain evidence="4 5">NBRC 100490</strain>
    </source>
</reference>
<feature type="site" description="Important for substrate specificity" evidence="3">
    <location>
        <position position="69"/>
    </location>
</feature>
<protein>
    <recommendedName>
        <fullName evidence="3">dTTP/UTP pyrophosphatase</fullName>
        <shortName evidence="3">dTTPase/UTPase</shortName>
        <ecNumber evidence="3">3.6.1.9</ecNumber>
    </recommendedName>
    <alternativeName>
        <fullName evidence="3">Nucleoside triphosphate pyrophosphatase</fullName>
    </alternativeName>
    <alternativeName>
        <fullName evidence="3">Nucleotide pyrophosphatase</fullName>
        <shortName evidence="3">Nucleotide PPase</shortName>
    </alternativeName>
</protein>
<evidence type="ECO:0000313" key="4">
    <source>
        <dbReference type="EMBL" id="GEL79619.1"/>
    </source>
</evidence>
<dbReference type="SUPFAM" id="SSF52972">
    <property type="entry name" value="ITPase-like"/>
    <property type="match status" value="1"/>
</dbReference>
<evidence type="ECO:0000313" key="5">
    <source>
        <dbReference type="Proteomes" id="UP000321175"/>
    </source>
</evidence>
<dbReference type="EC" id="3.6.1.9" evidence="3"/>
<dbReference type="GeneID" id="61000977"/>
<dbReference type="PANTHER" id="PTHR43213:SF5">
    <property type="entry name" value="BIFUNCTIONAL DTTP_UTP PYROPHOSPHATASE_METHYLTRANSFERASE PROTEIN-RELATED"/>
    <property type="match status" value="1"/>
</dbReference>
<feature type="site" description="Important for substrate specificity" evidence="3">
    <location>
        <position position="151"/>
    </location>
</feature>
<dbReference type="Proteomes" id="UP000321175">
    <property type="component" value="Unassembled WGS sequence"/>
</dbReference>
<comment type="catalytic activity">
    <reaction evidence="3">
        <text>dTTP + H2O = dTMP + diphosphate + H(+)</text>
        <dbReference type="Rhea" id="RHEA:28534"/>
        <dbReference type="ChEBI" id="CHEBI:15377"/>
        <dbReference type="ChEBI" id="CHEBI:15378"/>
        <dbReference type="ChEBI" id="CHEBI:33019"/>
        <dbReference type="ChEBI" id="CHEBI:37568"/>
        <dbReference type="ChEBI" id="CHEBI:63528"/>
        <dbReference type="EC" id="3.6.1.9"/>
    </reaction>
</comment>
<keyword evidence="2 3" id="KW-0378">Hydrolase</keyword>
<name>A0ABQ0VAX9_ENTMU</name>
<feature type="active site" description="Proton acceptor" evidence="3">
    <location>
        <position position="68"/>
    </location>
</feature>
<feature type="site" description="Important for substrate specificity" evidence="3">
    <location>
        <position position="11"/>
    </location>
</feature>
<comment type="cofactor">
    <cofactor evidence="1 3">
        <name>a divalent metal cation</name>
        <dbReference type="ChEBI" id="CHEBI:60240"/>
    </cofactor>
</comment>
<comment type="similarity">
    <text evidence="3">Belongs to the Maf family. YhdE subfamily.</text>
</comment>
<dbReference type="InterPro" id="IPR029001">
    <property type="entry name" value="ITPase-like_fam"/>
</dbReference>
<comment type="function">
    <text evidence="3">Nucleoside triphosphate pyrophosphatase that hydrolyzes dTTP and UTP. May have a dual role in cell division arrest and in preventing the incorporation of modified nucleotides into cellular nucleic acids.</text>
</comment>
<dbReference type="PANTHER" id="PTHR43213">
    <property type="entry name" value="BIFUNCTIONAL DTTP/UTP PYROPHOSPHATASE/METHYLTRANSFERASE PROTEIN-RELATED"/>
    <property type="match status" value="1"/>
</dbReference>
<keyword evidence="5" id="KW-1185">Reference proteome</keyword>
<gene>
    <name evidence="4" type="primary">maf</name>
    <name evidence="4" type="ORF">EMU01_07630</name>
</gene>